<dbReference type="Proteomes" id="UP000694232">
    <property type="component" value="Chromosome 1"/>
</dbReference>
<keyword evidence="1" id="KW-0472">Membrane</keyword>
<dbReference type="EMBL" id="CP076643">
    <property type="protein sequence ID" value="QXO18866.1"/>
    <property type="molecule type" value="Genomic_DNA"/>
</dbReference>
<proteinExistence type="predicted"/>
<dbReference type="AlphaFoldDB" id="A0A975UDR9"/>
<evidence type="ECO:0000313" key="3">
    <source>
        <dbReference type="Proteomes" id="UP000694232"/>
    </source>
</evidence>
<evidence type="ECO:0000256" key="1">
    <source>
        <dbReference type="SAM" id="Phobius"/>
    </source>
</evidence>
<dbReference type="KEGG" id="vos:KNV97_11630"/>
<accession>A0A975UDR9</accession>
<reference evidence="2" key="1">
    <citation type="submission" date="2021-06" db="EMBL/GenBank/DDBJ databases">
        <title>Vibrio nov. sp., novel gut bacterium isolated from Yellow Sea oyster.</title>
        <authorList>
            <person name="Muhammad N."/>
            <person name="Nguyen T.H."/>
            <person name="Lee Y.-J."/>
            <person name="Ko J."/>
            <person name="Kim S.-G."/>
        </authorList>
    </citation>
    <scope>NUCLEOTIDE SEQUENCE</scope>
    <source>
        <strain evidence="2">OG9-811</strain>
    </source>
</reference>
<sequence length="177" mass="20532">MDAQTLASHGFLLVAGLLVLLLTVWVVYQVGQHGRRDRLAHSYARHRMAWQAQLKQDVSAFSALAMKHYYSVKDLDRLLAEKVFAQDVRELNQLRVRVRLSLDPYQTIDSDDTKLIRSMRRVIVHFETQHYNGLDYELLRIERCAQRILHQERHKSSRLARLGSIEPDTAVGNSPRS</sequence>
<keyword evidence="1" id="KW-1133">Transmembrane helix</keyword>
<keyword evidence="1" id="KW-0812">Transmembrane</keyword>
<keyword evidence="3" id="KW-1185">Reference proteome</keyword>
<gene>
    <name evidence="2" type="ORF">KNV97_11630</name>
</gene>
<dbReference type="RefSeq" id="WP_218563175.1">
    <property type="nucleotide sequence ID" value="NZ_CP076643.1"/>
</dbReference>
<evidence type="ECO:0000313" key="2">
    <source>
        <dbReference type="EMBL" id="QXO18866.1"/>
    </source>
</evidence>
<protein>
    <submittedName>
        <fullName evidence="2">Uncharacterized protein</fullName>
    </submittedName>
</protein>
<feature type="transmembrane region" description="Helical" evidence="1">
    <location>
        <begin position="6"/>
        <end position="28"/>
    </location>
</feature>
<name>A0A975UDR9_9VIBR</name>
<organism evidence="2 3">
    <name type="scientific">Vibrio ostreae</name>
    <dbReference type="NCBI Taxonomy" id="2841925"/>
    <lineage>
        <taxon>Bacteria</taxon>
        <taxon>Pseudomonadati</taxon>
        <taxon>Pseudomonadota</taxon>
        <taxon>Gammaproteobacteria</taxon>
        <taxon>Vibrionales</taxon>
        <taxon>Vibrionaceae</taxon>
        <taxon>Vibrio</taxon>
    </lineage>
</organism>